<feature type="compositionally biased region" description="Polar residues" evidence="1">
    <location>
        <begin position="172"/>
        <end position="181"/>
    </location>
</feature>
<evidence type="ECO:0000256" key="1">
    <source>
        <dbReference type="SAM" id="MobiDB-lite"/>
    </source>
</evidence>
<proteinExistence type="predicted"/>
<evidence type="ECO:0000313" key="4">
    <source>
        <dbReference type="Proteomes" id="UP000321523"/>
    </source>
</evidence>
<dbReference type="PANTHER" id="PTHR38463:SF1">
    <property type="entry name" value="STRESS RESPONSE PROTEIN YSNF"/>
    <property type="match status" value="1"/>
</dbReference>
<keyword evidence="4" id="KW-1185">Reference proteome</keyword>
<dbReference type="PANTHER" id="PTHR38463">
    <property type="entry name" value="STRESS RESPONSE PROTEIN YSNF"/>
    <property type="match status" value="1"/>
</dbReference>
<reference evidence="3 4" key="1">
    <citation type="submission" date="2019-07" db="EMBL/GenBank/DDBJ databases">
        <title>Whole genome shotgun sequence of Skermanella aerolata NBRC 106429.</title>
        <authorList>
            <person name="Hosoyama A."/>
            <person name="Uohara A."/>
            <person name="Ohji S."/>
            <person name="Ichikawa N."/>
        </authorList>
    </citation>
    <scope>NUCLEOTIDE SEQUENCE [LARGE SCALE GENOMIC DNA]</scope>
    <source>
        <strain evidence="3 4">NBRC 106429</strain>
    </source>
</reference>
<sequence length="358" mass="38165">MTKTVVALYDSASDAETVNTELSSAGFTDTEIVDNSSIGTDRTAWSGTEVTDSSLAAGAPGVVGTPLGAIPETGTATSSSAVSDGIMGRLRRAGVPEDDSHVYAEGVRRGGSLVIARLADDNVDRGLEIMSNYRPVDIDERGSQWRTEGWSKYDESAGPYAGTGLTEAAGSMRSTNETSTMRTDRTDVDTSATLTGGTGIGTGHTHGGDETVIPIVEEQLSVGKREVERGGVRVRSYVVETPVEESVRLRDETITVERRAVNRDADVTGDAFRERTIELTETDEEAVVAKTARVVEEVVVSKDVTERTENISDTVRRTEVDVENTTGTQRAGAARTGVDRTVDRDLDGDATVTPKRDI</sequence>
<dbReference type="InterPro" id="IPR019060">
    <property type="entry name" value="DUF2382"/>
</dbReference>
<feature type="region of interest" description="Disordered" evidence="1">
    <location>
        <begin position="164"/>
        <end position="209"/>
    </location>
</feature>
<comment type="caution">
    <text evidence="3">The sequence shown here is derived from an EMBL/GenBank/DDBJ whole genome shotgun (WGS) entry which is preliminary data.</text>
</comment>
<feature type="compositionally biased region" description="Low complexity" evidence="1">
    <location>
        <begin position="325"/>
        <end position="336"/>
    </location>
</feature>
<gene>
    <name evidence="3" type="ORF">SAE02_12060</name>
</gene>
<evidence type="ECO:0000313" key="3">
    <source>
        <dbReference type="EMBL" id="GEO37058.1"/>
    </source>
</evidence>
<feature type="domain" description="DUF2382" evidence="2">
    <location>
        <begin position="213"/>
        <end position="322"/>
    </location>
</feature>
<evidence type="ECO:0000259" key="2">
    <source>
        <dbReference type="Pfam" id="PF09557"/>
    </source>
</evidence>
<organism evidence="3 4">
    <name type="scientific">Skermanella aerolata</name>
    <dbReference type="NCBI Taxonomy" id="393310"/>
    <lineage>
        <taxon>Bacteria</taxon>
        <taxon>Pseudomonadati</taxon>
        <taxon>Pseudomonadota</taxon>
        <taxon>Alphaproteobacteria</taxon>
        <taxon>Rhodospirillales</taxon>
        <taxon>Azospirillaceae</taxon>
        <taxon>Skermanella</taxon>
    </lineage>
</organism>
<dbReference type="Pfam" id="PF09557">
    <property type="entry name" value="DUF2382"/>
    <property type="match status" value="1"/>
</dbReference>
<protein>
    <recommendedName>
        <fullName evidence="2">DUF2382 domain-containing protein</fullName>
    </recommendedName>
</protein>
<dbReference type="Proteomes" id="UP000321523">
    <property type="component" value="Unassembled WGS sequence"/>
</dbReference>
<dbReference type="RefSeq" id="WP_052830790.1">
    <property type="nucleotide sequence ID" value="NZ_BJYZ01000003.1"/>
</dbReference>
<feature type="compositionally biased region" description="Gly residues" evidence="1">
    <location>
        <begin position="196"/>
        <end position="205"/>
    </location>
</feature>
<dbReference type="AlphaFoldDB" id="A0A512DKR8"/>
<accession>A0A512DKR8</accession>
<feature type="compositionally biased region" description="Basic and acidic residues" evidence="1">
    <location>
        <begin position="337"/>
        <end position="347"/>
    </location>
</feature>
<feature type="region of interest" description="Disordered" evidence="1">
    <location>
        <begin position="321"/>
        <end position="358"/>
    </location>
</feature>
<name>A0A512DKR8_9PROT</name>
<dbReference type="InterPro" id="IPR052967">
    <property type="entry name" value="Stress_Response_Assoc"/>
</dbReference>
<dbReference type="EMBL" id="BJYZ01000003">
    <property type="protein sequence ID" value="GEO37058.1"/>
    <property type="molecule type" value="Genomic_DNA"/>
</dbReference>